<evidence type="ECO:0000259" key="3">
    <source>
        <dbReference type="Pfam" id="PF02608"/>
    </source>
</evidence>
<evidence type="ECO:0000313" key="5">
    <source>
        <dbReference type="Proteomes" id="UP001500975"/>
    </source>
</evidence>
<dbReference type="Proteomes" id="UP001500975">
    <property type="component" value="Unassembled WGS sequence"/>
</dbReference>
<organism evidence="4 5">
    <name type="scientific">Variovorax defluvii</name>
    <dbReference type="NCBI Taxonomy" id="913761"/>
    <lineage>
        <taxon>Bacteria</taxon>
        <taxon>Pseudomonadati</taxon>
        <taxon>Pseudomonadota</taxon>
        <taxon>Betaproteobacteria</taxon>
        <taxon>Burkholderiales</taxon>
        <taxon>Comamonadaceae</taxon>
        <taxon>Variovorax</taxon>
    </lineage>
</organism>
<dbReference type="RefSeq" id="WP_345540759.1">
    <property type="nucleotide sequence ID" value="NZ_BAABGJ010000080.1"/>
</dbReference>
<accession>A0ABP8I975</accession>
<dbReference type="CDD" id="cd19963">
    <property type="entry name" value="PBP1_BMP-like"/>
    <property type="match status" value="1"/>
</dbReference>
<feature type="domain" description="ABC transporter substrate-binding protein PnrA-like" evidence="3">
    <location>
        <begin position="37"/>
        <end position="313"/>
    </location>
</feature>
<dbReference type="InterPro" id="IPR052910">
    <property type="entry name" value="ABC-Purine-Binding"/>
</dbReference>
<dbReference type="PANTHER" id="PTHR43208">
    <property type="entry name" value="ABC TRANSPORTER SUBSTRATE-BINDING PROTEIN"/>
    <property type="match status" value="1"/>
</dbReference>
<keyword evidence="1 2" id="KW-0732">Signal</keyword>
<feature type="chain" id="PRO_5045589476" evidence="2">
    <location>
        <begin position="28"/>
        <end position="364"/>
    </location>
</feature>
<name>A0ABP8I975_9BURK</name>
<dbReference type="EMBL" id="BAABGJ010000080">
    <property type="protein sequence ID" value="GAA4354069.1"/>
    <property type="molecule type" value="Genomic_DNA"/>
</dbReference>
<reference evidence="5" key="1">
    <citation type="journal article" date="2019" name="Int. J. Syst. Evol. Microbiol.">
        <title>The Global Catalogue of Microorganisms (GCM) 10K type strain sequencing project: providing services to taxonomists for standard genome sequencing and annotation.</title>
        <authorList>
            <consortium name="The Broad Institute Genomics Platform"/>
            <consortium name="The Broad Institute Genome Sequencing Center for Infectious Disease"/>
            <person name="Wu L."/>
            <person name="Ma J."/>
        </authorList>
    </citation>
    <scope>NUCLEOTIDE SEQUENCE [LARGE SCALE GENOMIC DNA]</scope>
    <source>
        <strain evidence="5">JCM 17804</strain>
    </source>
</reference>
<gene>
    <name evidence="4" type="ORF">GCM10023165_44890</name>
</gene>
<evidence type="ECO:0000256" key="2">
    <source>
        <dbReference type="SAM" id="SignalP"/>
    </source>
</evidence>
<dbReference type="PANTHER" id="PTHR43208:SF1">
    <property type="entry name" value="ABC TRANSPORTER SUBSTRATE-BINDING PROTEIN"/>
    <property type="match status" value="1"/>
</dbReference>
<evidence type="ECO:0000256" key="1">
    <source>
        <dbReference type="ARBA" id="ARBA00022729"/>
    </source>
</evidence>
<sequence length="364" mass="39276">MTRATSRGLAGRFALAAGLLGALGATAQTAEPLHTCFLYSNPIGESGWTYQHELARKELVAAMGNRITTKYVENIAEGPDAERVIRNFVQEGCKLIFTPSFGFMEPTLKVARTAPKVIFMNGTGYKTAANVGVYNARYFEGRYLEGVIAGAMSKSGTVGYVGAFPIPEVLQGVNAFAQGMRSVNPKAQLRLVWVNAWYDPGKERDAANALVKLGVDTLAYATSGVSIVTTGEEKGIYTLGYYSDMSRFGPKTHLTSVVQNWGGYYIKVVEDVLAGRWKSESVMGGLREGMIRMAPLNAAVPAELREKVARLEKDIAEGRLHPFAGPVLDQEGKVRVPAGQTISAADLANMNYLVQGVEGLLPKP</sequence>
<evidence type="ECO:0000313" key="4">
    <source>
        <dbReference type="EMBL" id="GAA4354069.1"/>
    </source>
</evidence>
<proteinExistence type="predicted"/>
<dbReference type="Pfam" id="PF02608">
    <property type="entry name" value="Bmp"/>
    <property type="match status" value="1"/>
</dbReference>
<feature type="signal peptide" evidence="2">
    <location>
        <begin position="1"/>
        <end position="27"/>
    </location>
</feature>
<keyword evidence="5" id="KW-1185">Reference proteome</keyword>
<comment type="caution">
    <text evidence="4">The sequence shown here is derived from an EMBL/GenBank/DDBJ whole genome shotgun (WGS) entry which is preliminary data.</text>
</comment>
<dbReference type="Gene3D" id="3.40.50.2300">
    <property type="match status" value="2"/>
</dbReference>
<protein>
    <submittedName>
        <fullName evidence="4">BMP family ABC transporter substrate-binding protein</fullName>
    </submittedName>
</protein>
<dbReference type="InterPro" id="IPR003760">
    <property type="entry name" value="PnrA-like"/>
</dbReference>